<keyword evidence="6" id="KW-0732">Signal</keyword>
<keyword evidence="4" id="KW-0249">Electron transport</keyword>
<dbReference type="GO" id="GO:0046872">
    <property type="term" value="F:metal ion binding"/>
    <property type="evidence" value="ECO:0007669"/>
    <property type="project" value="UniProtKB-KW"/>
</dbReference>
<evidence type="ECO:0000256" key="3">
    <source>
        <dbReference type="ARBA" id="ARBA00022723"/>
    </source>
</evidence>
<feature type="signal peptide" evidence="6">
    <location>
        <begin position="1"/>
        <end position="19"/>
    </location>
</feature>
<evidence type="ECO:0000259" key="7">
    <source>
        <dbReference type="Pfam" id="PF02085"/>
    </source>
</evidence>
<dbReference type="InterPro" id="IPR036280">
    <property type="entry name" value="Multihaem_cyt_sf"/>
</dbReference>
<comment type="caution">
    <text evidence="8">The sequence shown here is derived from an EMBL/GenBank/DDBJ whole genome shotgun (WGS) entry which is preliminary data.</text>
</comment>
<protein>
    <submittedName>
        <fullName evidence="8">Cytochrome C</fullName>
    </submittedName>
</protein>
<accession>A0A3D5QAL5</accession>
<evidence type="ECO:0000256" key="4">
    <source>
        <dbReference type="ARBA" id="ARBA00022982"/>
    </source>
</evidence>
<dbReference type="GO" id="GO:0020037">
    <property type="term" value="F:heme binding"/>
    <property type="evidence" value="ECO:0007669"/>
    <property type="project" value="InterPro"/>
</dbReference>
<dbReference type="Pfam" id="PF02085">
    <property type="entry name" value="Cytochrom_CIII"/>
    <property type="match status" value="1"/>
</dbReference>
<dbReference type="InterPro" id="IPR020942">
    <property type="entry name" value="Cyt_c_III_dom"/>
</dbReference>
<evidence type="ECO:0000256" key="2">
    <source>
        <dbReference type="ARBA" id="ARBA00022617"/>
    </source>
</evidence>
<feature type="domain" description="Class III cytochrome C" evidence="7">
    <location>
        <begin position="37"/>
        <end position="114"/>
    </location>
</feature>
<evidence type="ECO:0000313" key="9">
    <source>
        <dbReference type="Proteomes" id="UP000262325"/>
    </source>
</evidence>
<proteinExistence type="predicted"/>
<dbReference type="Gene3D" id="3.90.10.10">
    <property type="entry name" value="Cytochrome C3"/>
    <property type="match status" value="1"/>
</dbReference>
<name>A0A3D5QAL5_FLESI</name>
<dbReference type="Proteomes" id="UP000262325">
    <property type="component" value="Unassembled WGS sequence"/>
</dbReference>
<evidence type="ECO:0000256" key="5">
    <source>
        <dbReference type="ARBA" id="ARBA00023004"/>
    </source>
</evidence>
<evidence type="ECO:0000256" key="6">
    <source>
        <dbReference type="SAM" id="SignalP"/>
    </source>
</evidence>
<dbReference type="AlphaFoldDB" id="A0A3D5QAL5"/>
<gene>
    <name evidence="8" type="ORF">DHM44_04215</name>
</gene>
<keyword evidence="1" id="KW-0813">Transport</keyword>
<evidence type="ECO:0000256" key="1">
    <source>
        <dbReference type="ARBA" id="ARBA00022448"/>
    </source>
</evidence>
<keyword evidence="2" id="KW-0349">Heme</keyword>
<sequence length="115" mass="12829">MKKLFVIMSIMIFAVIAYAAQKGPETIKMTEVFNVPNPTKKVVEFPHAFHQTKNECAECHMSPDGGKALKNIKTGEKLEVGKVSGIMNPVHKNFCWACHTEKNVPQGKSCNKCHK</sequence>
<evidence type="ECO:0000313" key="8">
    <source>
        <dbReference type="EMBL" id="HCW92866.1"/>
    </source>
</evidence>
<dbReference type="CDD" id="cd08168">
    <property type="entry name" value="Cytochrom_C3"/>
    <property type="match status" value="1"/>
</dbReference>
<dbReference type="GO" id="GO:0009055">
    <property type="term" value="F:electron transfer activity"/>
    <property type="evidence" value="ECO:0007669"/>
    <property type="project" value="InterPro"/>
</dbReference>
<organism evidence="8 9">
    <name type="scientific">Flexistipes sinusarabici</name>
    <dbReference type="NCBI Taxonomy" id="2352"/>
    <lineage>
        <taxon>Bacteria</taxon>
        <taxon>Pseudomonadati</taxon>
        <taxon>Deferribacterota</taxon>
        <taxon>Deferribacteres</taxon>
        <taxon>Deferribacterales</taxon>
        <taxon>Flexistipitaceae</taxon>
        <taxon>Flexistipes</taxon>
    </lineage>
</organism>
<dbReference type="SUPFAM" id="SSF48695">
    <property type="entry name" value="Multiheme cytochromes"/>
    <property type="match status" value="1"/>
</dbReference>
<keyword evidence="3" id="KW-0479">Metal-binding</keyword>
<keyword evidence="5" id="KW-0408">Iron</keyword>
<dbReference type="EMBL" id="DPPF01000086">
    <property type="protein sequence ID" value="HCW92866.1"/>
    <property type="molecule type" value="Genomic_DNA"/>
</dbReference>
<reference evidence="8 9" key="1">
    <citation type="journal article" date="2018" name="Nat. Biotechnol.">
        <title>A standardized bacterial taxonomy based on genome phylogeny substantially revises the tree of life.</title>
        <authorList>
            <person name="Parks D.H."/>
            <person name="Chuvochina M."/>
            <person name="Waite D.W."/>
            <person name="Rinke C."/>
            <person name="Skarshewski A."/>
            <person name="Chaumeil P.A."/>
            <person name="Hugenholtz P."/>
        </authorList>
    </citation>
    <scope>NUCLEOTIDE SEQUENCE [LARGE SCALE GENOMIC DNA]</scope>
    <source>
        <strain evidence="8">UBA8672</strain>
    </source>
</reference>
<feature type="chain" id="PRO_5017744962" evidence="6">
    <location>
        <begin position="20"/>
        <end position="115"/>
    </location>
</feature>